<feature type="binding site" evidence="12">
    <location>
        <position position="539"/>
    </location>
    <ligand>
        <name>Zn(2+)</name>
        <dbReference type="ChEBI" id="CHEBI:29105"/>
        <label>1</label>
    </ligand>
</feature>
<dbReference type="InterPro" id="IPR027417">
    <property type="entry name" value="P-loop_NTPase"/>
</dbReference>
<keyword evidence="2 12" id="KW-0235">DNA replication</keyword>
<evidence type="ECO:0000256" key="6">
    <source>
        <dbReference type="ARBA" id="ARBA00022806"/>
    </source>
</evidence>
<dbReference type="PROSITE" id="PS51194">
    <property type="entry name" value="HELICASE_CTER"/>
    <property type="match status" value="1"/>
</dbReference>
<dbReference type="Pfam" id="PF18074">
    <property type="entry name" value="PriA_C"/>
    <property type="match status" value="1"/>
</dbReference>
<evidence type="ECO:0000256" key="1">
    <source>
        <dbReference type="ARBA" id="ARBA00022515"/>
    </source>
</evidence>
<feature type="binding site" evidence="12">
    <location>
        <position position="523"/>
    </location>
    <ligand>
        <name>Zn(2+)</name>
        <dbReference type="ChEBI" id="CHEBI:29105"/>
        <label>2</label>
    </ligand>
</feature>
<dbReference type="RefSeq" id="WP_134843281.1">
    <property type="nucleotide sequence ID" value="NZ_SGVY01000014.1"/>
</dbReference>
<feature type="binding site" evidence="12">
    <location>
        <position position="496"/>
    </location>
    <ligand>
        <name>Zn(2+)</name>
        <dbReference type="ChEBI" id="CHEBI:29105"/>
        <label>1</label>
    </ligand>
</feature>
<evidence type="ECO:0000313" key="16">
    <source>
        <dbReference type="Proteomes" id="UP000297872"/>
    </source>
</evidence>
<evidence type="ECO:0000256" key="12">
    <source>
        <dbReference type="HAMAP-Rule" id="MF_00983"/>
    </source>
</evidence>
<name>A0A4Y8VNP5_9BACT</name>
<evidence type="ECO:0000256" key="3">
    <source>
        <dbReference type="ARBA" id="ARBA00022723"/>
    </source>
</evidence>
<evidence type="ECO:0000313" key="15">
    <source>
        <dbReference type="EMBL" id="TFH82006.1"/>
    </source>
</evidence>
<evidence type="ECO:0000259" key="14">
    <source>
        <dbReference type="PROSITE" id="PS51194"/>
    </source>
</evidence>
<feature type="binding site" evidence="12">
    <location>
        <position position="499"/>
    </location>
    <ligand>
        <name>Zn(2+)</name>
        <dbReference type="ChEBI" id="CHEBI:29105"/>
        <label>1</label>
    </ligand>
</feature>
<dbReference type="Gene3D" id="3.40.50.300">
    <property type="entry name" value="P-loop containing nucleotide triphosphate hydrolases"/>
    <property type="match status" value="2"/>
</dbReference>
<comment type="catalytic activity">
    <reaction evidence="11 12">
        <text>ATP + H2O = ADP + phosphate + H(+)</text>
        <dbReference type="Rhea" id="RHEA:13065"/>
        <dbReference type="ChEBI" id="CHEBI:15377"/>
        <dbReference type="ChEBI" id="CHEBI:15378"/>
        <dbReference type="ChEBI" id="CHEBI:30616"/>
        <dbReference type="ChEBI" id="CHEBI:43474"/>
        <dbReference type="ChEBI" id="CHEBI:456216"/>
        <dbReference type="EC" id="5.6.2.4"/>
    </reaction>
</comment>
<dbReference type="AlphaFoldDB" id="A0A4Y8VNP5"/>
<dbReference type="Pfam" id="PF00271">
    <property type="entry name" value="Helicase_C"/>
    <property type="match status" value="1"/>
</dbReference>
<dbReference type="InterPro" id="IPR014001">
    <property type="entry name" value="Helicase_ATP-bd"/>
</dbReference>
<dbReference type="EC" id="5.6.2.4" evidence="12"/>
<evidence type="ECO:0000256" key="11">
    <source>
        <dbReference type="ARBA" id="ARBA00048988"/>
    </source>
</evidence>
<dbReference type="PANTHER" id="PTHR30580:SF0">
    <property type="entry name" value="PRIMOSOMAL PROTEIN N"/>
    <property type="match status" value="1"/>
</dbReference>
<dbReference type="GO" id="GO:1990077">
    <property type="term" value="C:primosome complex"/>
    <property type="evidence" value="ECO:0007669"/>
    <property type="project" value="UniProtKB-UniRule"/>
</dbReference>
<feature type="domain" description="Helicase ATP-binding" evidence="13">
    <location>
        <begin position="264"/>
        <end position="433"/>
    </location>
</feature>
<evidence type="ECO:0000256" key="9">
    <source>
        <dbReference type="ARBA" id="ARBA00023125"/>
    </source>
</evidence>
<dbReference type="CDD" id="cd18804">
    <property type="entry name" value="SF2_C_priA"/>
    <property type="match status" value="1"/>
</dbReference>
<reference evidence="15 16" key="1">
    <citation type="submission" date="2019-02" db="EMBL/GenBank/DDBJ databases">
        <title>Draft Genome Sequence of the Prevotella sp. BCRC 81118, Isolated from Human Feces.</title>
        <authorList>
            <person name="Huang C.-H."/>
        </authorList>
    </citation>
    <scope>NUCLEOTIDE SEQUENCE [LARGE SCALE GENOMIC DNA]</scope>
    <source>
        <strain evidence="15 16">BCRC 81118</strain>
    </source>
</reference>
<comment type="catalytic activity">
    <reaction evidence="12">
        <text>Couples ATP hydrolysis with the unwinding of duplex DNA by translocating in the 3'-5' direction.</text>
        <dbReference type="EC" id="5.6.2.4"/>
    </reaction>
</comment>
<feature type="binding site" evidence="12">
    <location>
        <position position="526"/>
    </location>
    <ligand>
        <name>Zn(2+)</name>
        <dbReference type="ChEBI" id="CHEBI:29105"/>
        <label>2</label>
    </ligand>
</feature>
<dbReference type="Gene3D" id="3.40.1440.60">
    <property type="entry name" value="PriA, 3(prime) DNA-binding domain"/>
    <property type="match status" value="1"/>
</dbReference>
<evidence type="ECO:0000259" key="13">
    <source>
        <dbReference type="PROSITE" id="PS51192"/>
    </source>
</evidence>
<keyword evidence="8 12" id="KW-0067">ATP-binding</keyword>
<keyword evidence="7 12" id="KW-0862">Zinc</keyword>
<organism evidence="15 16">
    <name type="scientific">Segatella hominis</name>
    <dbReference type="NCBI Taxonomy" id="2518605"/>
    <lineage>
        <taxon>Bacteria</taxon>
        <taxon>Pseudomonadati</taxon>
        <taxon>Bacteroidota</taxon>
        <taxon>Bacteroidia</taxon>
        <taxon>Bacteroidales</taxon>
        <taxon>Prevotellaceae</taxon>
        <taxon>Segatella</taxon>
    </lineage>
</organism>
<dbReference type="OrthoDB" id="9759544at2"/>
<dbReference type="GO" id="GO:0006269">
    <property type="term" value="P:DNA replication, synthesis of primer"/>
    <property type="evidence" value="ECO:0007669"/>
    <property type="project" value="UniProtKB-KW"/>
</dbReference>
<gene>
    <name evidence="12 15" type="primary">priA</name>
    <name evidence="15" type="ORF">EXN75_07190</name>
</gene>
<evidence type="ECO:0000256" key="8">
    <source>
        <dbReference type="ARBA" id="ARBA00022840"/>
    </source>
</evidence>
<sequence>MKYVDVILPLPLPGLFTYSVPDGMEGRVVFGKRLLVPLGRSKKYIGMAVKTHDEKPAFEVKPIEQVLDENPVLLERQYRLWSWISDYYMSPLGDVYNAAFPAGLKSTEKFKPKMELYVGLSSAYRNPQTLRVALQMMGRAVKQMKAFTTFLQLSHWDILLENEVDENGLLREEFYELRNMQSPDIPSSNGNQPSDIPSFIEKVTKEELMNESHSTSAIIKSLIDKGFLFTYEIEVGRLNTSGESHFELIKPLSMPQQDAYNQILMQMMKKNVVLLHGVTSSGKTEVYIHLIKQALDEHKQVLYLLPEIALTVQIMERLHRVFGDRLGIYHSKYSDAERVEIWQKQMSDHPYDVILGARSAVFLPFQKLGLVIVDEEHETSFKQQDPAPRYHARSAAIVLASMYPEAKVLLGTATPSMESYYNAQQGKYGLVEMKTRYKDIQLPEIQVVDVKDLRHRKIMKGAYSPQLLAAVREALQRGEQAILFQNRRGFAPMIECKVCGWVPKCKNCDVSLTLHKNINLLTCHYCGYTYPVPTECPNCGSTELTGRGIGTEKVEDQLTEIFPEARIARMDLDTTRTRNAYERLIEDFSSGKTNLLIGTQMISKGLDFDKVSVVGILNADSMLNYPDFRAYEHAFMMMAQVSGRAGRKGKRGLVILQTKSPELPVISQVVHNDYATFYRDLLEERRAFHYPPFYHLINVYLKHKHEKVCQQASMELGQTLRGWFGERILGPDKPAVARVKTMNIRKIVIKLENSLDYRKVREFLLFAQEKMSKDPRYGALVIYYDVDPM</sequence>
<keyword evidence="1 12" id="KW-0639">Primosome</keyword>
<comment type="caution">
    <text evidence="15">The sequence shown here is derived from an EMBL/GenBank/DDBJ whole genome shotgun (WGS) entry which is preliminary data.</text>
</comment>
<keyword evidence="3 12" id="KW-0479">Metal-binding</keyword>
<dbReference type="FunFam" id="3.40.1440.60:FF:000001">
    <property type="entry name" value="Primosomal protein N"/>
    <property type="match status" value="1"/>
</dbReference>
<comment type="similarity">
    <text evidence="12">Belongs to the helicase family. PriA subfamily.</text>
</comment>
<dbReference type="NCBIfam" id="TIGR00595">
    <property type="entry name" value="priA"/>
    <property type="match status" value="1"/>
</dbReference>
<dbReference type="InterPro" id="IPR001650">
    <property type="entry name" value="Helicase_C-like"/>
</dbReference>
<keyword evidence="6 12" id="KW-0347">Helicase</keyword>
<dbReference type="HAMAP" id="MF_00983">
    <property type="entry name" value="PriA"/>
    <property type="match status" value="1"/>
</dbReference>
<dbReference type="InterPro" id="IPR005259">
    <property type="entry name" value="PriA"/>
</dbReference>
<evidence type="ECO:0000256" key="7">
    <source>
        <dbReference type="ARBA" id="ARBA00022833"/>
    </source>
</evidence>
<evidence type="ECO:0000256" key="4">
    <source>
        <dbReference type="ARBA" id="ARBA00022741"/>
    </source>
</evidence>
<dbReference type="Proteomes" id="UP000297872">
    <property type="component" value="Unassembled WGS sequence"/>
</dbReference>
<dbReference type="InterPro" id="IPR011545">
    <property type="entry name" value="DEAD/DEAH_box_helicase_dom"/>
</dbReference>
<dbReference type="SUPFAM" id="SSF52540">
    <property type="entry name" value="P-loop containing nucleoside triphosphate hydrolases"/>
    <property type="match status" value="1"/>
</dbReference>
<dbReference type="InterPro" id="IPR040498">
    <property type="entry name" value="PriA_CRR"/>
</dbReference>
<comment type="cofactor">
    <cofactor evidence="12">
        <name>Zn(2+)</name>
        <dbReference type="ChEBI" id="CHEBI:29105"/>
    </cofactor>
    <text evidence="12">Binds 2 zinc ions per subunit.</text>
</comment>
<proteinExistence type="inferred from homology"/>
<dbReference type="GO" id="GO:0016887">
    <property type="term" value="F:ATP hydrolysis activity"/>
    <property type="evidence" value="ECO:0007669"/>
    <property type="project" value="RHEA"/>
</dbReference>
<keyword evidence="5 12" id="KW-0378">Hydrolase</keyword>
<dbReference type="InterPro" id="IPR041236">
    <property type="entry name" value="PriA_C"/>
</dbReference>
<feature type="domain" description="Helicase C-terminal" evidence="14">
    <location>
        <begin position="531"/>
        <end position="700"/>
    </location>
</feature>
<dbReference type="GO" id="GO:0006270">
    <property type="term" value="P:DNA replication initiation"/>
    <property type="evidence" value="ECO:0007669"/>
    <property type="project" value="TreeGrafter"/>
</dbReference>
<keyword evidence="16" id="KW-1185">Reference proteome</keyword>
<dbReference type="GO" id="GO:0003677">
    <property type="term" value="F:DNA binding"/>
    <property type="evidence" value="ECO:0007669"/>
    <property type="project" value="UniProtKB-UniRule"/>
</dbReference>
<dbReference type="EMBL" id="SGVY01000014">
    <property type="protein sequence ID" value="TFH82006.1"/>
    <property type="molecule type" value="Genomic_DNA"/>
</dbReference>
<dbReference type="PROSITE" id="PS51192">
    <property type="entry name" value="HELICASE_ATP_BIND_1"/>
    <property type="match status" value="1"/>
</dbReference>
<evidence type="ECO:0000256" key="10">
    <source>
        <dbReference type="ARBA" id="ARBA00023235"/>
    </source>
</evidence>
<dbReference type="GO" id="GO:0006310">
    <property type="term" value="P:DNA recombination"/>
    <property type="evidence" value="ECO:0007669"/>
    <property type="project" value="InterPro"/>
</dbReference>
<keyword evidence="9 12" id="KW-0238">DNA-binding</keyword>
<feature type="binding site" evidence="12">
    <location>
        <position position="508"/>
    </location>
    <ligand>
        <name>Zn(2+)</name>
        <dbReference type="ChEBI" id="CHEBI:29105"/>
        <label>2</label>
    </ligand>
</feature>
<evidence type="ECO:0000256" key="2">
    <source>
        <dbReference type="ARBA" id="ARBA00022705"/>
    </source>
</evidence>
<dbReference type="Pfam" id="PF00270">
    <property type="entry name" value="DEAD"/>
    <property type="match status" value="1"/>
</dbReference>
<protein>
    <recommendedName>
        <fullName evidence="12">Replication restart protein PriA</fullName>
    </recommendedName>
    <alternativeName>
        <fullName evidence="12">ATP-dependent DNA helicase PriA</fullName>
        <ecNumber evidence="12">5.6.2.4</ecNumber>
    </alternativeName>
    <alternativeName>
        <fullName evidence="12">DNA 3'-5' helicase PriA</fullName>
    </alternativeName>
</protein>
<keyword evidence="10 12" id="KW-0413">Isomerase</keyword>
<evidence type="ECO:0000256" key="5">
    <source>
        <dbReference type="ARBA" id="ARBA00022801"/>
    </source>
</evidence>
<feature type="binding site" evidence="12">
    <location>
        <position position="536"/>
    </location>
    <ligand>
        <name>Zn(2+)</name>
        <dbReference type="ChEBI" id="CHEBI:29105"/>
        <label>1</label>
    </ligand>
</feature>
<dbReference type="InterPro" id="IPR041222">
    <property type="entry name" value="PriA_3primeBD"/>
</dbReference>
<dbReference type="GeneID" id="302995077"/>
<accession>A0A4Y8VNP5</accession>
<dbReference type="PANTHER" id="PTHR30580">
    <property type="entry name" value="PRIMOSOMAL PROTEIN N"/>
    <property type="match status" value="1"/>
</dbReference>
<comment type="subunit">
    <text evidence="12">Component of the replication restart primosome.</text>
</comment>
<dbReference type="SMART" id="SM00487">
    <property type="entry name" value="DEXDc"/>
    <property type="match status" value="1"/>
</dbReference>
<comment type="function">
    <text evidence="12">Initiates the restart of stalled replication forks, which reloads the replicative helicase on sites other than the origin of replication. Recognizes and binds to abandoned replication forks and remodels them to uncover a helicase loading site. Promotes assembly of the primosome at these replication forks.</text>
</comment>
<dbReference type="GO" id="GO:0008270">
    <property type="term" value="F:zinc ion binding"/>
    <property type="evidence" value="ECO:0007669"/>
    <property type="project" value="UniProtKB-UniRule"/>
</dbReference>
<dbReference type="Pfam" id="PF18319">
    <property type="entry name" value="Zn_ribbon_PriA"/>
    <property type="match status" value="1"/>
</dbReference>
<dbReference type="SMART" id="SM00490">
    <property type="entry name" value="HELICc"/>
    <property type="match status" value="1"/>
</dbReference>
<dbReference type="FunFam" id="3.40.50.300:FF:000489">
    <property type="entry name" value="Primosome assembly protein PriA"/>
    <property type="match status" value="1"/>
</dbReference>
<dbReference type="Pfam" id="PF17764">
    <property type="entry name" value="PriA_3primeBD"/>
    <property type="match status" value="1"/>
</dbReference>
<dbReference type="InterPro" id="IPR042115">
    <property type="entry name" value="PriA_3primeBD_sf"/>
</dbReference>
<dbReference type="GO" id="GO:0005524">
    <property type="term" value="F:ATP binding"/>
    <property type="evidence" value="ECO:0007669"/>
    <property type="project" value="UniProtKB-UniRule"/>
</dbReference>
<keyword evidence="4 12" id="KW-0547">Nucleotide-binding</keyword>
<dbReference type="GO" id="GO:0006302">
    <property type="term" value="P:double-strand break repair"/>
    <property type="evidence" value="ECO:0007669"/>
    <property type="project" value="InterPro"/>
</dbReference>
<dbReference type="CDD" id="cd17929">
    <property type="entry name" value="DEXHc_priA"/>
    <property type="match status" value="1"/>
</dbReference>
<dbReference type="GO" id="GO:0043138">
    <property type="term" value="F:3'-5' DNA helicase activity"/>
    <property type="evidence" value="ECO:0007669"/>
    <property type="project" value="UniProtKB-EC"/>
</dbReference>
<feature type="binding site" evidence="12">
    <location>
        <position position="505"/>
    </location>
    <ligand>
        <name>Zn(2+)</name>
        <dbReference type="ChEBI" id="CHEBI:29105"/>
        <label>2</label>
    </ligand>
</feature>